<feature type="domain" description="DUF4352" evidence="4">
    <location>
        <begin position="88"/>
        <end position="192"/>
    </location>
</feature>
<evidence type="ECO:0000313" key="6">
    <source>
        <dbReference type="Proteomes" id="UP000216498"/>
    </source>
</evidence>
<dbReference type="PROSITE" id="PS51257">
    <property type="entry name" value="PROKAR_LIPOPROTEIN"/>
    <property type="match status" value="1"/>
</dbReference>
<dbReference type="AlphaFoldDB" id="A0A265NCS2"/>
<gene>
    <name evidence="5" type="ORF">CIL03_00205</name>
</gene>
<feature type="region of interest" description="Disordered" evidence="2">
    <location>
        <begin position="25"/>
        <end position="65"/>
    </location>
</feature>
<feature type="signal peptide" evidence="3">
    <location>
        <begin position="1"/>
        <end position="15"/>
    </location>
</feature>
<reference evidence="5 6" key="1">
    <citation type="submission" date="2017-08" db="EMBL/GenBank/DDBJ databases">
        <title>Virgibacillus indicus sp. nov. and Virgibacillus profoundi sp. nov, two moderately halophilic bacteria isolated from marine sediment by using the Microfluidic Streak Plate.</title>
        <authorList>
            <person name="Xu B."/>
            <person name="Hu B."/>
            <person name="Wang J."/>
            <person name="Zhu Y."/>
            <person name="Huang L."/>
            <person name="Du W."/>
            <person name="Huang Y."/>
        </authorList>
    </citation>
    <scope>NUCLEOTIDE SEQUENCE [LARGE SCALE GENOMIC DNA]</scope>
    <source>
        <strain evidence="5 6">IO3-P2-C2</strain>
    </source>
</reference>
<evidence type="ECO:0000313" key="5">
    <source>
        <dbReference type="EMBL" id="OZU89607.1"/>
    </source>
</evidence>
<keyword evidence="6" id="KW-1185">Reference proteome</keyword>
<dbReference type="RefSeq" id="WP_094883208.1">
    <property type="nucleotide sequence ID" value="NZ_NPMS01000001.1"/>
</dbReference>
<dbReference type="OrthoDB" id="2705494at2"/>
<dbReference type="EMBL" id="NPMS01000001">
    <property type="protein sequence ID" value="OZU89607.1"/>
    <property type="molecule type" value="Genomic_DNA"/>
</dbReference>
<evidence type="ECO:0000256" key="2">
    <source>
        <dbReference type="SAM" id="MobiDB-lite"/>
    </source>
</evidence>
<evidence type="ECO:0000256" key="3">
    <source>
        <dbReference type="SAM" id="SignalP"/>
    </source>
</evidence>
<protein>
    <recommendedName>
        <fullName evidence="4">DUF4352 domain-containing protein</fullName>
    </recommendedName>
</protein>
<dbReference type="InterPro" id="IPR029050">
    <property type="entry name" value="Immunoprotect_excell_Ig-like"/>
</dbReference>
<dbReference type="Gene3D" id="2.60.40.1240">
    <property type="match status" value="1"/>
</dbReference>
<name>A0A265NCS2_9BACI</name>
<dbReference type="Proteomes" id="UP000216498">
    <property type="component" value="Unassembled WGS sequence"/>
</dbReference>
<dbReference type="InterPro" id="IPR029051">
    <property type="entry name" value="DUF4352"/>
</dbReference>
<sequence>MKKILIILLTGIVLAACNSDDNVSQQQSTESISEEEINQSEQTSTENKEANATPKKPDNESENDEKEYYYVGDTAYFEESIMINQPYALTVNDFTITREFKGEPMEEYLIGFEEDSAFYLAIVNVTVTNNGSETFKFEENSNISLLESEREGFNYMLDGEISEELTTDIKPSESLTLDLPFIVNVDDSQGAYYMYIDPAGSVFQKIYKLE</sequence>
<keyword evidence="1 3" id="KW-0732">Signal</keyword>
<comment type="caution">
    <text evidence="5">The sequence shown here is derived from an EMBL/GenBank/DDBJ whole genome shotgun (WGS) entry which is preliminary data.</text>
</comment>
<proteinExistence type="predicted"/>
<dbReference type="Pfam" id="PF11611">
    <property type="entry name" value="DUF4352"/>
    <property type="match status" value="1"/>
</dbReference>
<organism evidence="5 6">
    <name type="scientific">Virgibacillus indicus</name>
    <dbReference type="NCBI Taxonomy" id="2024554"/>
    <lineage>
        <taxon>Bacteria</taxon>
        <taxon>Bacillati</taxon>
        <taxon>Bacillota</taxon>
        <taxon>Bacilli</taxon>
        <taxon>Bacillales</taxon>
        <taxon>Bacillaceae</taxon>
        <taxon>Virgibacillus</taxon>
    </lineage>
</organism>
<evidence type="ECO:0000259" key="4">
    <source>
        <dbReference type="Pfam" id="PF11611"/>
    </source>
</evidence>
<evidence type="ECO:0000256" key="1">
    <source>
        <dbReference type="ARBA" id="ARBA00022729"/>
    </source>
</evidence>
<feature type="chain" id="PRO_5039259208" description="DUF4352 domain-containing protein" evidence="3">
    <location>
        <begin position="16"/>
        <end position="210"/>
    </location>
</feature>
<accession>A0A265NCS2</accession>